<dbReference type="AlphaFoldDB" id="A0A2S7KAK6"/>
<dbReference type="InterPro" id="IPR029398">
    <property type="entry name" value="PolB_thumb"/>
</dbReference>
<proteinExistence type="predicted"/>
<evidence type="ECO:0000256" key="8">
    <source>
        <dbReference type="ARBA" id="ARBA00022679"/>
    </source>
</evidence>
<dbReference type="InterPro" id="IPR003141">
    <property type="entry name" value="Pol/His_phosphatase_N"/>
</dbReference>
<evidence type="ECO:0000256" key="2">
    <source>
        <dbReference type="ARBA" id="ARBA00004496"/>
    </source>
</evidence>
<dbReference type="PANTHER" id="PTHR36928">
    <property type="entry name" value="PHOSPHATASE YCDX-RELATED"/>
    <property type="match status" value="1"/>
</dbReference>
<dbReference type="Gene3D" id="3.30.210.10">
    <property type="entry name" value="DNA polymerase, thumb domain"/>
    <property type="match status" value="1"/>
</dbReference>
<feature type="coiled-coil region" evidence="22">
    <location>
        <begin position="400"/>
        <end position="427"/>
    </location>
</feature>
<protein>
    <recommendedName>
        <fullName evidence="5">DNA polymerase beta</fullName>
        <ecNumber evidence="3">2.7.7.7</ecNumber>
        <ecNumber evidence="4">4.2.99.18</ecNumber>
    </recommendedName>
    <alternativeName>
        <fullName evidence="16">5'-deoxyribose-phosphate lyase</fullName>
    </alternativeName>
    <alternativeName>
        <fullName evidence="17">AP lyase</fullName>
    </alternativeName>
</protein>
<dbReference type="Pfam" id="PF14792">
    <property type="entry name" value="DNA_pol_B_palm"/>
    <property type="match status" value="1"/>
</dbReference>
<name>A0A2S7KAK6_9PROT</name>
<dbReference type="NCBIfam" id="NF006375">
    <property type="entry name" value="PRK08609.1"/>
    <property type="match status" value="1"/>
</dbReference>
<keyword evidence="9" id="KW-0548">Nucleotidyltransferase</keyword>
<evidence type="ECO:0000313" key="26">
    <source>
        <dbReference type="EMBL" id="PQA89550.1"/>
    </source>
</evidence>
<dbReference type="InterPro" id="IPR010994">
    <property type="entry name" value="RuvA_2-like"/>
</dbReference>
<evidence type="ECO:0000256" key="19">
    <source>
        <dbReference type="ARBA" id="ARBA00044678"/>
    </source>
</evidence>
<dbReference type="SUPFAM" id="SSF47802">
    <property type="entry name" value="DNA polymerase beta, N-terminal domain-like"/>
    <property type="match status" value="1"/>
</dbReference>
<reference evidence="26 27" key="1">
    <citation type="submission" date="2017-12" db="EMBL/GenBank/DDBJ databases">
        <authorList>
            <person name="Hurst M.R.H."/>
        </authorList>
    </citation>
    <scope>NUCLEOTIDE SEQUENCE [LARGE SCALE GENOMIC DNA]</scope>
    <source>
        <strain evidence="26 27">SY-3-19</strain>
    </source>
</reference>
<comment type="catalytic activity">
    <reaction evidence="18">
        <text>2'-deoxyribonucleotide-(2'-deoxyribose 5'-phosphate)-2'-deoxyribonucleotide-DNA = a 3'-end 2'-deoxyribonucleotide-(2,3-dehydro-2,3-deoxyribose 5'-phosphate)-DNA + a 5'-end 5'-phospho-2'-deoxyribonucleoside-DNA + H(+)</text>
        <dbReference type="Rhea" id="RHEA:66592"/>
        <dbReference type="Rhea" id="RHEA-COMP:13180"/>
        <dbReference type="Rhea" id="RHEA-COMP:16897"/>
        <dbReference type="Rhea" id="RHEA-COMP:17067"/>
        <dbReference type="ChEBI" id="CHEBI:15378"/>
        <dbReference type="ChEBI" id="CHEBI:136412"/>
        <dbReference type="ChEBI" id="CHEBI:157695"/>
        <dbReference type="ChEBI" id="CHEBI:167181"/>
        <dbReference type="EC" id="4.2.99.18"/>
    </reaction>
</comment>
<keyword evidence="11" id="KW-0227">DNA damage</keyword>
<dbReference type="SUPFAM" id="SSF47781">
    <property type="entry name" value="RuvA domain 2-like"/>
    <property type="match status" value="1"/>
</dbReference>
<evidence type="ECO:0000256" key="21">
    <source>
        <dbReference type="ARBA" id="ARBA00049244"/>
    </source>
</evidence>
<evidence type="ECO:0000256" key="3">
    <source>
        <dbReference type="ARBA" id="ARBA00012417"/>
    </source>
</evidence>
<comment type="catalytic activity">
    <reaction evidence="19">
        <text>a 5'-end 2'-deoxyribose-2'-deoxyribonucleotide-DNA = (2E,4S)-4-hydroxypenten-2-al-5-phosphate + a 5'-end 5'-phospho-2'-deoxyribonucleoside-DNA + H(+)</text>
        <dbReference type="Rhea" id="RHEA:76255"/>
        <dbReference type="Rhea" id="RHEA-COMP:13180"/>
        <dbReference type="Rhea" id="RHEA-COMP:18657"/>
        <dbReference type="ChEBI" id="CHEBI:15378"/>
        <dbReference type="ChEBI" id="CHEBI:136412"/>
        <dbReference type="ChEBI" id="CHEBI:195194"/>
        <dbReference type="ChEBI" id="CHEBI:195195"/>
    </reaction>
</comment>
<dbReference type="InterPro" id="IPR022311">
    <property type="entry name" value="PolX-like"/>
</dbReference>
<dbReference type="EC" id="2.7.7.7" evidence="3"/>
<evidence type="ECO:0000259" key="25">
    <source>
        <dbReference type="SMART" id="SM00483"/>
    </source>
</evidence>
<dbReference type="Gene3D" id="1.10.150.110">
    <property type="entry name" value="DNA polymerase beta, N-terminal domain-like"/>
    <property type="match status" value="1"/>
</dbReference>
<feature type="domain" description="Polymerase/histidinol phosphatase N-terminal" evidence="24">
    <location>
        <begin position="357"/>
        <end position="436"/>
    </location>
</feature>
<evidence type="ECO:0000256" key="12">
    <source>
        <dbReference type="ARBA" id="ARBA00022843"/>
    </source>
</evidence>
<dbReference type="InterPro" id="IPR047967">
    <property type="entry name" value="PolX_PHP"/>
</dbReference>
<evidence type="ECO:0000256" key="22">
    <source>
        <dbReference type="SAM" id="Coils"/>
    </source>
</evidence>
<dbReference type="SUPFAM" id="SSF81301">
    <property type="entry name" value="Nucleotidyltransferase"/>
    <property type="match status" value="1"/>
</dbReference>
<dbReference type="EC" id="4.2.99.18" evidence="4"/>
<dbReference type="SMART" id="SM00481">
    <property type="entry name" value="POLIIIAc"/>
    <property type="match status" value="1"/>
</dbReference>
<gene>
    <name evidence="26" type="ORF">CW354_01375</name>
</gene>
<keyword evidence="27" id="KW-1185">Reference proteome</keyword>
<keyword evidence="6" id="KW-0488">Methylation</keyword>
<dbReference type="SUPFAM" id="SSF89550">
    <property type="entry name" value="PHP domain-like"/>
    <property type="match status" value="1"/>
</dbReference>
<feature type="domain" description="DNA-directed DNA polymerase X" evidence="25">
    <location>
        <begin position="20"/>
        <end position="333"/>
    </location>
</feature>
<dbReference type="Gene3D" id="3.20.20.140">
    <property type="entry name" value="Metal-dependent hydrolases"/>
    <property type="match status" value="1"/>
</dbReference>
<dbReference type="Pfam" id="PF14716">
    <property type="entry name" value="HHH_8"/>
    <property type="match status" value="1"/>
</dbReference>
<dbReference type="Pfam" id="PF14791">
    <property type="entry name" value="DNA_pol_B_thumb"/>
    <property type="match status" value="1"/>
</dbReference>
<dbReference type="InterPro" id="IPR016195">
    <property type="entry name" value="Pol/histidinol_Pase-like"/>
</dbReference>
<evidence type="ECO:0000256" key="13">
    <source>
        <dbReference type="ARBA" id="ARBA00022932"/>
    </source>
</evidence>
<dbReference type="CDD" id="cd07436">
    <property type="entry name" value="PHP_PolX"/>
    <property type="match status" value="1"/>
</dbReference>
<dbReference type="Proteomes" id="UP000239504">
    <property type="component" value="Unassembled WGS sequence"/>
</dbReference>
<keyword evidence="7" id="KW-0237">DNA synthesis</keyword>
<dbReference type="InterPro" id="IPR028207">
    <property type="entry name" value="DNA_pol_B_palm_palm"/>
</dbReference>
<dbReference type="GO" id="GO:0003887">
    <property type="term" value="F:DNA-directed DNA polymerase activity"/>
    <property type="evidence" value="ECO:0007669"/>
    <property type="project" value="UniProtKB-KW"/>
</dbReference>
<comment type="caution">
    <text evidence="26">The sequence shown here is derived from an EMBL/GenBank/DDBJ whole genome shotgun (WGS) entry which is preliminary data.</text>
</comment>
<evidence type="ECO:0000256" key="14">
    <source>
        <dbReference type="ARBA" id="ARBA00023053"/>
    </source>
</evidence>
<keyword evidence="15" id="KW-0234">DNA repair</keyword>
<evidence type="ECO:0000256" key="4">
    <source>
        <dbReference type="ARBA" id="ARBA00012720"/>
    </source>
</evidence>
<dbReference type="EMBL" id="PJCH01000001">
    <property type="protein sequence ID" value="PQA89550.1"/>
    <property type="molecule type" value="Genomic_DNA"/>
</dbReference>
<evidence type="ECO:0000256" key="11">
    <source>
        <dbReference type="ARBA" id="ARBA00022763"/>
    </source>
</evidence>
<evidence type="ECO:0000256" key="1">
    <source>
        <dbReference type="ARBA" id="ARBA00001946"/>
    </source>
</evidence>
<comment type="cofactor">
    <cofactor evidence="1">
        <name>Mg(2+)</name>
        <dbReference type="ChEBI" id="CHEBI:18420"/>
    </cofactor>
</comment>
<dbReference type="InterPro" id="IPR050243">
    <property type="entry name" value="PHP_phosphatase"/>
</dbReference>
<dbReference type="OrthoDB" id="9808747at2"/>
<dbReference type="Gene3D" id="1.10.150.20">
    <property type="entry name" value="5' to 3' exonuclease, C-terminal subdomain"/>
    <property type="match status" value="1"/>
</dbReference>
<keyword evidence="26" id="KW-0269">Exonuclease</keyword>
<dbReference type="PRINTS" id="PR00870">
    <property type="entry name" value="DNAPOLXBETA"/>
</dbReference>
<dbReference type="InterPro" id="IPR002054">
    <property type="entry name" value="DNA-dir_DNA_pol_X"/>
</dbReference>
<dbReference type="GO" id="GO:0042578">
    <property type="term" value="F:phosphoric ester hydrolase activity"/>
    <property type="evidence" value="ECO:0007669"/>
    <property type="project" value="TreeGrafter"/>
</dbReference>
<keyword evidence="12" id="KW-0832">Ubl conjugation</keyword>
<evidence type="ECO:0000256" key="18">
    <source>
        <dbReference type="ARBA" id="ARBA00044632"/>
    </source>
</evidence>
<evidence type="ECO:0000256" key="17">
    <source>
        <dbReference type="ARBA" id="ARBA00035726"/>
    </source>
</evidence>
<dbReference type="GO" id="GO:0008270">
    <property type="term" value="F:zinc ion binding"/>
    <property type="evidence" value="ECO:0007669"/>
    <property type="project" value="TreeGrafter"/>
</dbReference>
<evidence type="ECO:0000256" key="9">
    <source>
        <dbReference type="ARBA" id="ARBA00022695"/>
    </source>
</evidence>
<dbReference type="InterPro" id="IPR037160">
    <property type="entry name" value="DNA_Pol_thumb_sf"/>
</dbReference>
<keyword evidence="8" id="KW-0808">Transferase</keyword>
<evidence type="ECO:0000259" key="23">
    <source>
        <dbReference type="SMART" id="SM00278"/>
    </source>
</evidence>
<dbReference type="SMART" id="SM00483">
    <property type="entry name" value="POLXc"/>
    <property type="match status" value="1"/>
</dbReference>
<evidence type="ECO:0000256" key="6">
    <source>
        <dbReference type="ARBA" id="ARBA00022481"/>
    </source>
</evidence>
<evidence type="ECO:0000256" key="10">
    <source>
        <dbReference type="ARBA" id="ARBA00022705"/>
    </source>
</evidence>
<feature type="domain" description="Helix-hairpin-helix DNA-binding motif class 1" evidence="23">
    <location>
        <begin position="146"/>
        <end position="165"/>
    </location>
</feature>
<evidence type="ECO:0000256" key="5">
    <source>
        <dbReference type="ARBA" id="ARBA00020020"/>
    </source>
</evidence>
<dbReference type="Pfam" id="PF14520">
    <property type="entry name" value="HHH_5"/>
    <property type="match status" value="1"/>
</dbReference>
<keyword evidence="14" id="KW-0915">Sodium</keyword>
<dbReference type="GO" id="GO:0005829">
    <property type="term" value="C:cytosol"/>
    <property type="evidence" value="ECO:0007669"/>
    <property type="project" value="TreeGrafter"/>
</dbReference>
<evidence type="ECO:0000256" key="7">
    <source>
        <dbReference type="ARBA" id="ARBA00022634"/>
    </source>
</evidence>
<dbReference type="Pfam" id="PF02811">
    <property type="entry name" value="PHP"/>
    <property type="match status" value="1"/>
</dbReference>
<evidence type="ECO:0000256" key="20">
    <source>
        <dbReference type="ARBA" id="ARBA00045548"/>
    </source>
</evidence>
<evidence type="ECO:0000259" key="24">
    <source>
        <dbReference type="SMART" id="SM00481"/>
    </source>
</evidence>
<evidence type="ECO:0000256" key="16">
    <source>
        <dbReference type="ARBA" id="ARBA00035717"/>
    </source>
</evidence>
<organism evidence="26 27">
    <name type="scientific">Hyphococcus luteus</name>
    <dbReference type="NCBI Taxonomy" id="2058213"/>
    <lineage>
        <taxon>Bacteria</taxon>
        <taxon>Pseudomonadati</taxon>
        <taxon>Pseudomonadota</taxon>
        <taxon>Alphaproteobacteria</taxon>
        <taxon>Parvularculales</taxon>
        <taxon>Parvularculaceae</taxon>
        <taxon>Hyphococcus</taxon>
    </lineage>
</organism>
<dbReference type="GO" id="GO:0004527">
    <property type="term" value="F:exonuclease activity"/>
    <property type="evidence" value="ECO:0007669"/>
    <property type="project" value="UniProtKB-KW"/>
</dbReference>
<dbReference type="GO" id="GO:0006281">
    <property type="term" value="P:DNA repair"/>
    <property type="evidence" value="ECO:0007669"/>
    <property type="project" value="UniProtKB-KW"/>
</dbReference>
<keyword evidence="26" id="KW-0378">Hydrolase</keyword>
<keyword evidence="22" id="KW-0175">Coiled coil</keyword>
<dbReference type="GO" id="GO:0140078">
    <property type="term" value="F:class I DNA-(apurinic or apyrimidinic site) endonuclease activity"/>
    <property type="evidence" value="ECO:0007669"/>
    <property type="project" value="UniProtKB-EC"/>
</dbReference>
<comment type="function">
    <text evidence="20">Repair polymerase that plays a key role in base-excision repair. During this process, the damaged base is excised by specific DNA glycosylases, the DNA backbone is nicked at the abasic site by an apurinic/apyrimidic (AP) endonuclease, and POLB removes 5'-deoxyribose-phosphate from the preincised AP site acting as a 5'-deoxyribose-phosphate lyase (5'-dRP lyase); through its DNA polymerase activity, it adds one nucleotide to the 3' end of the arising single-nucleotide gap. Conducts 'gap-filling' DNA synthesis in a stepwise distributive fashion rather than in a processive fashion as for other DNA polymerases. It is also able to cleave sugar-phosphate bonds 3' to an intact AP site, acting as an AP lyase.</text>
</comment>
<comment type="catalytic activity">
    <reaction evidence="21">
        <text>DNA(n) + a 2'-deoxyribonucleoside 5'-triphosphate = DNA(n+1) + diphosphate</text>
        <dbReference type="Rhea" id="RHEA:22508"/>
        <dbReference type="Rhea" id="RHEA-COMP:17339"/>
        <dbReference type="Rhea" id="RHEA-COMP:17340"/>
        <dbReference type="ChEBI" id="CHEBI:33019"/>
        <dbReference type="ChEBI" id="CHEBI:61560"/>
        <dbReference type="ChEBI" id="CHEBI:173112"/>
        <dbReference type="EC" id="2.7.7.7"/>
    </reaction>
</comment>
<dbReference type="GO" id="GO:0003677">
    <property type="term" value="F:DNA binding"/>
    <property type="evidence" value="ECO:0007669"/>
    <property type="project" value="InterPro"/>
</dbReference>
<dbReference type="CDD" id="cd00141">
    <property type="entry name" value="NT_POLXc"/>
    <property type="match status" value="1"/>
</dbReference>
<evidence type="ECO:0000313" key="27">
    <source>
        <dbReference type="Proteomes" id="UP000239504"/>
    </source>
</evidence>
<accession>A0A2S7KAK6</accession>
<feature type="domain" description="Helix-hairpin-helix DNA-binding motif class 1" evidence="23">
    <location>
        <begin position="71"/>
        <end position="90"/>
    </location>
</feature>
<dbReference type="InterPro" id="IPR002008">
    <property type="entry name" value="DNA_pol_X_beta-like"/>
</dbReference>
<dbReference type="InterPro" id="IPR003583">
    <property type="entry name" value="Hlx-hairpin-Hlx_DNA-bd_motif"/>
</dbReference>
<evidence type="ECO:0000256" key="15">
    <source>
        <dbReference type="ARBA" id="ARBA00023204"/>
    </source>
</evidence>
<keyword evidence="13" id="KW-0239">DNA-directed DNA polymerase</keyword>
<dbReference type="InterPro" id="IPR010996">
    <property type="entry name" value="HHH_MUS81"/>
</dbReference>
<keyword evidence="26" id="KW-0540">Nuclease</keyword>
<dbReference type="PIRSF" id="PIRSF005047">
    <property type="entry name" value="UCP005047_YshC"/>
    <property type="match status" value="1"/>
</dbReference>
<sequence length="589" mass="66353">MHKEALRRAGAPLNECGLMMHNDEIAAVFEQLADLLEIDNANPFRVRAYRDAARMLRGMSEEAADMLKRGEDLSKLPTIGKDLAEKIGELNKTGRLKALEDLKKSVPAGLADLTRVPGLGPKRVKQLYDDLNIRTPDELRKAAQKGELQKLPGFGEKMEEKLLAYFKADRSQDDRIRLFDAEKIADRLVEHLSAVARKNDITVAGSFRRRKETVGDLDILVASASPEKVMDHFTDFDEISKIDSKGKTRSTVRLRSGMQVDCRIVEKDSYGAALIYFTGSKAHNIKLRKRALARKLKVNEYGVFKGKESVAGRTEKDVYASVDLPFILPELREDRGEIEAAEKGKQPSLVKIGDIRGDLHAHTKATDGKHSVREMALAAKKRGYAYIAITDHTKHVRIAHGLTKARLEKQLDEIDRLNEELSGIRILKSAEVDILADGSLDLPDVILEKLDLAVCAVHFDFDLTPAKQTERLIRAMDHPAFSILAHPTSRLIGERDPMRVEMETLMDAALERGCYFEVNGQPERLDLNDVYCRMARERGLKLALSTDAHSTDQLDFMRFSVDQARRGWVGKKDVINTRSWRELKSLLKR</sequence>
<comment type="subcellular location">
    <subcellularLocation>
        <location evidence="2">Cytoplasm</location>
    </subcellularLocation>
</comment>
<dbReference type="Gene3D" id="3.30.460.10">
    <property type="entry name" value="Beta Polymerase, domain 2"/>
    <property type="match status" value="1"/>
</dbReference>
<dbReference type="PANTHER" id="PTHR36928:SF1">
    <property type="entry name" value="PHOSPHATASE YCDX-RELATED"/>
    <property type="match status" value="1"/>
</dbReference>
<feature type="domain" description="Helix-hairpin-helix DNA-binding motif class 1" evidence="23">
    <location>
        <begin position="111"/>
        <end position="130"/>
    </location>
</feature>
<dbReference type="SMART" id="SM00278">
    <property type="entry name" value="HhH1"/>
    <property type="match status" value="3"/>
</dbReference>
<dbReference type="InterPro" id="IPR027421">
    <property type="entry name" value="DNA_pol_lamdba_lyase_dom_sf"/>
</dbReference>
<keyword evidence="10" id="KW-0235">DNA replication</keyword>
<dbReference type="InterPro" id="IPR043519">
    <property type="entry name" value="NT_sf"/>
</dbReference>
<dbReference type="InterPro" id="IPR004013">
    <property type="entry name" value="PHP_dom"/>
</dbReference>